<feature type="compositionally biased region" description="Basic and acidic residues" evidence="1">
    <location>
        <begin position="17"/>
        <end position="39"/>
    </location>
</feature>
<dbReference type="RefSeq" id="WP_135670392.1">
    <property type="nucleotide sequence ID" value="NZ_RQGN01000038.1"/>
</dbReference>
<comment type="caution">
    <text evidence="2">The sequence shown here is derived from an EMBL/GenBank/DDBJ whole genome shotgun (WGS) entry which is preliminary data.</text>
</comment>
<gene>
    <name evidence="2" type="ORF">EHQ76_07245</name>
</gene>
<reference evidence="2 3" key="1">
    <citation type="journal article" date="2019" name="PLoS Negl. Trop. Dis.">
        <title>Revisiting the worldwide diversity of Leptospira species in the environment.</title>
        <authorList>
            <person name="Vincent A.T."/>
            <person name="Schiettekatte O."/>
            <person name="Bourhy P."/>
            <person name="Veyrier F.J."/>
            <person name="Picardeau M."/>
        </authorList>
    </citation>
    <scope>NUCLEOTIDE SEQUENCE [LARGE SCALE GENOMIC DNA]</scope>
    <source>
        <strain evidence="2 3">201702444</strain>
    </source>
</reference>
<name>A0A5F2BH87_9LEPT</name>
<dbReference type="Proteomes" id="UP000298429">
    <property type="component" value="Unassembled WGS sequence"/>
</dbReference>
<protein>
    <submittedName>
        <fullName evidence="2">Uncharacterized protein</fullName>
    </submittedName>
</protein>
<evidence type="ECO:0000256" key="1">
    <source>
        <dbReference type="SAM" id="MobiDB-lite"/>
    </source>
</evidence>
<evidence type="ECO:0000313" key="2">
    <source>
        <dbReference type="EMBL" id="TGM04832.1"/>
    </source>
</evidence>
<accession>A0A5F2BH87</accession>
<feature type="region of interest" description="Disordered" evidence="1">
    <location>
        <begin position="1"/>
        <end position="42"/>
    </location>
</feature>
<dbReference type="OrthoDB" id="343196at2"/>
<feature type="compositionally biased region" description="Basic and acidic residues" evidence="1">
    <location>
        <begin position="1"/>
        <end position="10"/>
    </location>
</feature>
<organism evidence="2 3">
    <name type="scientific">Leptospira barantonii</name>
    <dbReference type="NCBI Taxonomy" id="2023184"/>
    <lineage>
        <taxon>Bacteria</taxon>
        <taxon>Pseudomonadati</taxon>
        <taxon>Spirochaetota</taxon>
        <taxon>Spirochaetia</taxon>
        <taxon>Leptospirales</taxon>
        <taxon>Leptospiraceae</taxon>
        <taxon>Leptospira</taxon>
    </lineage>
</organism>
<sequence>MQETEERIELDGEELEELPHVEPETSEDKNPERKEQIKEEDQEISKAVVSLGEKIKQTLFDSLISSITNSGNRDTILYLTLTKAYKLLRENGKRSGTIESDSEFANRVFSLSSQERQILFDSVISSVQNQNSRDTVLHVLFWKAEKLLSHSEK</sequence>
<dbReference type="AlphaFoldDB" id="A0A5F2BH87"/>
<dbReference type="EMBL" id="RQGN01000038">
    <property type="protein sequence ID" value="TGM04832.1"/>
    <property type="molecule type" value="Genomic_DNA"/>
</dbReference>
<evidence type="ECO:0000313" key="3">
    <source>
        <dbReference type="Proteomes" id="UP000298429"/>
    </source>
</evidence>
<proteinExistence type="predicted"/>